<dbReference type="InterPro" id="IPR014729">
    <property type="entry name" value="Rossmann-like_a/b/a_fold"/>
</dbReference>
<dbReference type="EMBL" id="UINC01096028">
    <property type="protein sequence ID" value="SVC52577.1"/>
    <property type="molecule type" value="Genomic_DNA"/>
</dbReference>
<name>A0A382MXR2_9ZZZZ</name>
<dbReference type="PANTHER" id="PTHR46969:SF1">
    <property type="entry name" value="BIFUNCTIONAL PROTEIN HLDE"/>
    <property type="match status" value="1"/>
</dbReference>
<organism evidence="2">
    <name type="scientific">marine metagenome</name>
    <dbReference type="NCBI Taxonomy" id="408172"/>
    <lineage>
        <taxon>unclassified sequences</taxon>
        <taxon>metagenomes</taxon>
        <taxon>ecological metagenomes</taxon>
    </lineage>
</organism>
<protein>
    <recommendedName>
        <fullName evidence="1">Carbohydrate kinase PfkB domain-containing protein</fullName>
    </recommendedName>
</protein>
<dbReference type="GO" id="GO:0033785">
    <property type="term" value="F:heptose 7-phosphate kinase activity"/>
    <property type="evidence" value="ECO:0007669"/>
    <property type="project" value="TreeGrafter"/>
</dbReference>
<dbReference type="SUPFAM" id="SSF53613">
    <property type="entry name" value="Ribokinase-like"/>
    <property type="match status" value="1"/>
</dbReference>
<evidence type="ECO:0000313" key="2">
    <source>
        <dbReference type="EMBL" id="SVC52577.1"/>
    </source>
</evidence>
<dbReference type="Gene3D" id="3.40.1190.20">
    <property type="match status" value="1"/>
</dbReference>
<dbReference type="PANTHER" id="PTHR46969">
    <property type="entry name" value="BIFUNCTIONAL PROTEIN HLDE"/>
    <property type="match status" value="1"/>
</dbReference>
<reference evidence="2" key="1">
    <citation type="submission" date="2018-05" db="EMBL/GenBank/DDBJ databases">
        <authorList>
            <person name="Lanie J.A."/>
            <person name="Ng W.-L."/>
            <person name="Kazmierczak K.M."/>
            <person name="Andrzejewski T.M."/>
            <person name="Davidsen T.M."/>
            <person name="Wayne K.J."/>
            <person name="Tettelin H."/>
            <person name="Glass J.I."/>
            <person name="Rusch D."/>
            <person name="Podicherti R."/>
            <person name="Tsui H.-C.T."/>
            <person name="Winkler M.E."/>
        </authorList>
    </citation>
    <scope>NUCLEOTIDE SEQUENCE</scope>
</reference>
<sequence>MIVGVLSDRLVAEQEPESHVVPEDLRLESVRSNSSVDEAIFIDKPIEKVIEEIRPDYVVKGKEHENSFNLELEAVKQYGGRLVFSSGEVVFSSLDLIRKNFKDANQKVARIPKKYLDRHGFQTKDLVSIIQGFSELKVCVIGDLIIDEYITCNPLGMSQEEPNIVVTPIDSKRYIGGAGIVAAHAAGLGAKVHYFGVSGEDKISLFAQEKLSDYGVETHLIRDESRPTTLKKRYRAQGQTLLRVSHLHHDSIDHNLQKIMLREIEKTISDCSLLVFSDFNYGCLPQILVDEIITRVSRSDLIMTADSQTSSQTGDISRFKNMGLLTPTEREARIALRNQQDGLVVLLEKLRERSQAKHIILKLGSDGVLLYIQDH</sequence>
<dbReference type="InterPro" id="IPR029056">
    <property type="entry name" value="Ribokinase-like"/>
</dbReference>
<gene>
    <name evidence="2" type="ORF">METZ01_LOCUS305431</name>
</gene>
<feature type="domain" description="Carbohydrate kinase PfkB" evidence="1">
    <location>
        <begin position="137"/>
        <end position="372"/>
    </location>
</feature>
<dbReference type="Gene3D" id="3.40.50.620">
    <property type="entry name" value="HUPs"/>
    <property type="match status" value="1"/>
</dbReference>
<dbReference type="GO" id="GO:0033786">
    <property type="term" value="F:heptose-1-phosphate adenylyltransferase activity"/>
    <property type="evidence" value="ECO:0007669"/>
    <property type="project" value="TreeGrafter"/>
</dbReference>
<dbReference type="AlphaFoldDB" id="A0A382MXR2"/>
<evidence type="ECO:0000259" key="1">
    <source>
        <dbReference type="Pfam" id="PF00294"/>
    </source>
</evidence>
<accession>A0A382MXR2</accession>
<dbReference type="GO" id="GO:0005829">
    <property type="term" value="C:cytosol"/>
    <property type="evidence" value="ECO:0007669"/>
    <property type="project" value="TreeGrafter"/>
</dbReference>
<proteinExistence type="predicted"/>
<feature type="non-terminal residue" evidence="2">
    <location>
        <position position="375"/>
    </location>
</feature>
<dbReference type="Pfam" id="PF00294">
    <property type="entry name" value="PfkB"/>
    <property type="match status" value="1"/>
</dbReference>
<dbReference type="InterPro" id="IPR011611">
    <property type="entry name" value="PfkB_dom"/>
</dbReference>